<name>A0ABT4D1X2_9CLOT</name>
<reference evidence="1" key="1">
    <citation type="submission" date="2022-12" db="EMBL/GenBank/DDBJ databases">
        <authorList>
            <person name="Wang J."/>
        </authorList>
    </citation>
    <scope>NUCLEOTIDE SEQUENCE</scope>
    <source>
        <strain evidence="1">HY-45-18</strain>
    </source>
</reference>
<organism evidence="1 2">
    <name type="scientific">Clostridium aestuarii</name>
    <dbReference type="NCBI Taxonomy" id="338193"/>
    <lineage>
        <taxon>Bacteria</taxon>
        <taxon>Bacillati</taxon>
        <taxon>Bacillota</taxon>
        <taxon>Clostridia</taxon>
        <taxon>Eubacteriales</taxon>
        <taxon>Clostridiaceae</taxon>
        <taxon>Clostridium</taxon>
    </lineage>
</organism>
<accession>A0ABT4D1X2</accession>
<dbReference type="EMBL" id="JAPQER010000003">
    <property type="protein sequence ID" value="MCY6484642.1"/>
    <property type="molecule type" value="Genomic_DNA"/>
</dbReference>
<protein>
    <submittedName>
        <fullName evidence="1">Uncharacterized protein</fullName>
    </submittedName>
</protein>
<keyword evidence="2" id="KW-1185">Reference proteome</keyword>
<dbReference type="RefSeq" id="WP_268040948.1">
    <property type="nucleotide sequence ID" value="NZ_JAPQER010000003.1"/>
</dbReference>
<evidence type="ECO:0000313" key="2">
    <source>
        <dbReference type="Proteomes" id="UP001078443"/>
    </source>
</evidence>
<dbReference type="Proteomes" id="UP001078443">
    <property type="component" value="Unassembled WGS sequence"/>
</dbReference>
<evidence type="ECO:0000313" key="1">
    <source>
        <dbReference type="EMBL" id="MCY6484642.1"/>
    </source>
</evidence>
<comment type="caution">
    <text evidence="1">The sequence shown here is derived from an EMBL/GenBank/DDBJ whole genome shotgun (WGS) entry which is preliminary data.</text>
</comment>
<gene>
    <name evidence="1" type="ORF">OW763_09850</name>
</gene>
<sequence>MTKCPFLSTFEKKVNCFEGCPFYECSDTDKVCPFKTLSKNRRLFYKYELFKNDNMNLVEDYVQKEYLEYY</sequence>
<proteinExistence type="predicted"/>